<dbReference type="GO" id="GO:0030245">
    <property type="term" value="P:cellulose catabolic process"/>
    <property type="evidence" value="ECO:0007669"/>
    <property type="project" value="UniProtKB-KW"/>
</dbReference>
<dbReference type="PROSITE" id="PS00592">
    <property type="entry name" value="GH9_2"/>
    <property type="match status" value="1"/>
</dbReference>
<evidence type="ECO:0000259" key="8">
    <source>
        <dbReference type="Pfam" id="PF00759"/>
    </source>
</evidence>
<feature type="region of interest" description="Disordered" evidence="7">
    <location>
        <begin position="523"/>
        <end position="544"/>
    </location>
</feature>
<comment type="catalytic activity">
    <reaction evidence="6">
        <text>Endohydrolysis of (1-&gt;4)-beta-D-glucosidic linkages in cellulose, lichenin and cereal beta-D-glucans.</text>
        <dbReference type="EC" id="3.2.1.4"/>
    </reaction>
</comment>
<dbReference type="Gene3D" id="2.60.40.10">
    <property type="entry name" value="Immunoglobulins"/>
    <property type="match status" value="1"/>
</dbReference>
<evidence type="ECO:0000256" key="7">
    <source>
        <dbReference type="SAM" id="MobiDB-lite"/>
    </source>
</evidence>
<dbReference type="InterPro" id="IPR008928">
    <property type="entry name" value="6-hairpin_glycosidase_sf"/>
</dbReference>
<gene>
    <name evidence="9" type="ORF">E4021_17585</name>
</gene>
<evidence type="ECO:0000313" key="9">
    <source>
        <dbReference type="EMBL" id="THH34539.1"/>
    </source>
</evidence>
<accession>A0A4S4N614</accession>
<evidence type="ECO:0000313" key="10">
    <source>
        <dbReference type="Proteomes" id="UP000308528"/>
    </source>
</evidence>
<reference evidence="9 10" key="1">
    <citation type="submission" date="2019-04" db="EMBL/GenBank/DDBJ databases">
        <title>Lewinella litorea sp. nov., isolated from a marine sand.</title>
        <authorList>
            <person name="Yoon J.-H."/>
        </authorList>
    </citation>
    <scope>NUCLEOTIDE SEQUENCE [LARGE SCALE GENOMIC DNA]</scope>
    <source>
        <strain evidence="9 10">HSMS-39</strain>
    </source>
</reference>
<dbReference type="RefSeq" id="WP_136460765.1">
    <property type="nucleotide sequence ID" value="NZ_SRSF01000018.1"/>
</dbReference>
<evidence type="ECO:0000256" key="4">
    <source>
        <dbReference type="ARBA" id="ARBA00023326"/>
    </source>
</evidence>
<dbReference type="InterPro" id="IPR012341">
    <property type="entry name" value="6hp_glycosidase-like_sf"/>
</dbReference>
<keyword evidence="10" id="KW-1185">Reference proteome</keyword>
<feature type="chain" id="PRO_5021043533" description="Endoglucanase" evidence="6">
    <location>
        <begin position="23"/>
        <end position="583"/>
    </location>
</feature>
<protein>
    <recommendedName>
        <fullName evidence="6">Endoglucanase</fullName>
        <ecNumber evidence="6">3.2.1.4</ecNumber>
    </recommendedName>
</protein>
<comment type="similarity">
    <text evidence="5 6">Belongs to the glycosyl hydrolase 9 (cellulase E) family.</text>
</comment>
<keyword evidence="2 5" id="KW-0119">Carbohydrate metabolism</keyword>
<proteinExistence type="inferred from homology"/>
<dbReference type="EMBL" id="SRSF01000018">
    <property type="protein sequence ID" value="THH34539.1"/>
    <property type="molecule type" value="Genomic_DNA"/>
</dbReference>
<dbReference type="Proteomes" id="UP000308528">
    <property type="component" value="Unassembled WGS sequence"/>
</dbReference>
<keyword evidence="6" id="KW-0732">Signal</keyword>
<dbReference type="InterPro" id="IPR001701">
    <property type="entry name" value="Glyco_hydro_9"/>
</dbReference>
<dbReference type="SUPFAM" id="SSF48208">
    <property type="entry name" value="Six-hairpin glycosidases"/>
    <property type="match status" value="1"/>
</dbReference>
<dbReference type="InterPro" id="IPR013783">
    <property type="entry name" value="Ig-like_fold"/>
</dbReference>
<dbReference type="PANTHER" id="PTHR22298">
    <property type="entry name" value="ENDO-1,4-BETA-GLUCANASE"/>
    <property type="match status" value="1"/>
</dbReference>
<name>A0A4S4N614_9BACT</name>
<comment type="caution">
    <text evidence="9">The sequence shown here is derived from an EMBL/GenBank/DDBJ whole genome shotgun (WGS) entry which is preliminary data.</text>
</comment>
<dbReference type="InterPro" id="IPR014756">
    <property type="entry name" value="Ig_E-set"/>
</dbReference>
<dbReference type="Pfam" id="PF00759">
    <property type="entry name" value="Glyco_hydro_9"/>
    <property type="match status" value="1"/>
</dbReference>
<dbReference type="GO" id="GO:0008810">
    <property type="term" value="F:cellulase activity"/>
    <property type="evidence" value="ECO:0007669"/>
    <property type="project" value="UniProtKB-EC"/>
</dbReference>
<feature type="active site" evidence="5">
    <location>
        <position position="507"/>
    </location>
</feature>
<keyword evidence="6" id="KW-0136">Cellulose degradation</keyword>
<dbReference type="EC" id="3.2.1.4" evidence="6"/>
<dbReference type="InterPro" id="IPR018221">
    <property type="entry name" value="Glyco_hydro_9_His_AS"/>
</dbReference>
<dbReference type="OrthoDB" id="9808897at2"/>
<dbReference type="SUPFAM" id="SSF81296">
    <property type="entry name" value="E set domains"/>
    <property type="match status" value="1"/>
</dbReference>
<feature type="signal peptide" evidence="6">
    <location>
        <begin position="1"/>
        <end position="22"/>
    </location>
</feature>
<dbReference type="Gene3D" id="1.50.10.10">
    <property type="match status" value="1"/>
</dbReference>
<keyword evidence="3 5" id="KW-0326">Glycosidase</keyword>
<feature type="domain" description="Glycoside hydrolase family 9" evidence="8">
    <location>
        <begin position="137"/>
        <end position="573"/>
    </location>
</feature>
<dbReference type="AlphaFoldDB" id="A0A4S4N614"/>
<keyword evidence="1 5" id="KW-0378">Hydrolase</keyword>
<evidence type="ECO:0000256" key="3">
    <source>
        <dbReference type="ARBA" id="ARBA00023295"/>
    </source>
</evidence>
<evidence type="ECO:0000256" key="5">
    <source>
        <dbReference type="PROSITE-ProRule" id="PRU10059"/>
    </source>
</evidence>
<evidence type="ECO:0000256" key="1">
    <source>
        <dbReference type="ARBA" id="ARBA00022801"/>
    </source>
</evidence>
<evidence type="ECO:0000256" key="2">
    <source>
        <dbReference type="ARBA" id="ARBA00023277"/>
    </source>
</evidence>
<keyword evidence="4 5" id="KW-0624">Polysaccharide degradation</keyword>
<evidence type="ECO:0000256" key="6">
    <source>
        <dbReference type="RuleBase" id="RU361166"/>
    </source>
</evidence>
<organism evidence="9 10">
    <name type="scientific">Neolewinella litorea</name>
    <dbReference type="NCBI Taxonomy" id="2562452"/>
    <lineage>
        <taxon>Bacteria</taxon>
        <taxon>Pseudomonadati</taxon>
        <taxon>Bacteroidota</taxon>
        <taxon>Saprospiria</taxon>
        <taxon>Saprospirales</taxon>
        <taxon>Lewinellaceae</taxon>
        <taxon>Neolewinella</taxon>
    </lineage>
</organism>
<sequence length="583" mass="62878">MPYFLCFLSLLLLLLSCGDEPAAEVPVYADSATPVIQLNQVGYYPDQPIRFTYADTAAGADPLGPGPATTFFVTTLDGDSTVREGILGDTLDWTALAGVVARPTQTEPLPVGEYRIFIPGVGYSYPFRVADDVLHDAFVGSVRGLYYQRAGQALPATYAGEYARAAGHPDTLVQYHPSTGHAPGTFSSPGGWYDAGDYNKYVVNGAFPVGQLLALYEDVGDPAPDSSLNIPESGNGKSDYLDEIKYELDWLLTMQDDDGGLFHKLTTLKFAGMVMPEAATKTRFAVGKSTTATFDFAAAAAQAARVYRNYDPAYADRLLAAARRAWAWSTANTGAFFVNPEDVSTGEYGDGNADDERAWAAAELFATTGEQEFYNDLQAHPPRVRFGPGVGWTSYMANLAAFTLLRHPDRVPREFYSAVREQVITLADSLVDLTDSSAYFQPVAAFGWGSNSDVANAAMLIAAAHRQNPRSAYVNAMRDAMNYLLGHNPNGVCYLTGFGTRSPQFIHHRPSAADGIDAPVPGLLSGGPNTAQQDRADTKYKPGAAPMQSWADQTPSYASNEICLNWNAPFTYVAGYLEAVSGK</sequence>